<evidence type="ECO:0000313" key="11">
    <source>
        <dbReference type="EMBL" id="GLI36356.1"/>
    </source>
</evidence>
<dbReference type="InterPro" id="IPR017896">
    <property type="entry name" value="4Fe4S_Fe-S-bd"/>
</dbReference>
<keyword evidence="4" id="KW-0285">Flavoprotein</keyword>
<dbReference type="Gene3D" id="3.40.50.720">
    <property type="entry name" value="NAD(P)-binding Rossmann-like Domain"/>
    <property type="match status" value="1"/>
</dbReference>
<keyword evidence="9" id="KW-0411">Iron-sulfur</keyword>
<dbReference type="PROSITE" id="PS00198">
    <property type="entry name" value="4FE4S_FER_1"/>
    <property type="match status" value="1"/>
</dbReference>
<dbReference type="PROSITE" id="PS51379">
    <property type="entry name" value="4FE4S_FER_2"/>
    <property type="match status" value="2"/>
</dbReference>
<dbReference type="SUPFAM" id="SSF51905">
    <property type="entry name" value="FAD/NAD(P)-binding domain"/>
    <property type="match status" value="2"/>
</dbReference>
<dbReference type="SUPFAM" id="SSF54862">
    <property type="entry name" value="4Fe-4S ferredoxins"/>
    <property type="match status" value="1"/>
</dbReference>
<evidence type="ECO:0000256" key="1">
    <source>
        <dbReference type="ARBA" id="ARBA00001974"/>
    </source>
</evidence>
<dbReference type="Pfam" id="PF07992">
    <property type="entry name" value="Pyr_redox_2"/>
    <property type="match status" value="1"/>
</dbReference>
<dbReference type="InterPro" id="IPR017900">
    <property type="entry name" value="4Fe4S_Fe_S_CS"/>
</dbReference>
<evidence type="ECO:0000313" key="12">
    <source>
        <dbReference type="Proteomes" id="UP001144372"/>
    </source>
</evidence>
<dbReference type="InterPro" id="IPR023753">
    <property type="entry name" value="FAD/NAD-binding_dom"/>
</dbReference>
<proteinExistence type="inferred from homology"/>
<reference evidence="11" key="1">
    <citation type="submission" date="2022-12" db="EMBL/GenBank/DDBJ databases">
        <title>Reference genome sequencing for broad-spectrum identification of bacterial and archaeal isolates by mass spectrometry.</title>
        <authorList>
            <person name="Sekiguchi Y."/>
            <person name="Tourlousse D.M."/>
        </authorList>
    </citation>
    <scope>NUCLEOTIDE SEQUENCE</scope>
    <source>
        <strain evidence="11">ASRB1</strain>
    </source>
</reference>
<accession>A0A9W6FWV3</accession>
<dbReference type="Pfam" id="PF01134">
    <property type="entry name" value="GIDA"/>
    <property type="match status" value="1"/>
</dbReference>
<comment type="similarity">
    <text evidence="2">Belongs to the HdrA family.</text>
</comment>
<dbReference type="EMBL" id="BSDR01000001">
    <property type="protein sequence ID" value="GLI36356.1"/>
    <property type="molecule type" value="Genomic_DNA"/>
</dbReference>
<dbReference type="GO" id="GO:0016491">
    <property type="term" value="F:oxidoreductase activity"/>
    <property type="evidence" value="ECO:0007669"/>
    <property type="project" value="UniProtKB-KW"/>
</dbReference>
<dbReference type="GO" id="GO:0051539">
    <property type="term" value="F:4 iron, 4 sulfur cluster binding"/>
    <property type="evidence" value="ECO:0007669"/>
    <property type="project" value="UniProtKB-KW"/>
</dbReference>
<dbReference type="Proteomes" id="UP001144372">
    <property type="component" value="Unassembled WGS sequence"/>
</dbReference>
<dbReference type="RefSeq" id="WP_281796716.1">
    <property type="nucleotide sequence ID" value="NZ_BSDR01000001.1"/>
</dbReference>
<dbReference type="Gene3D" id="3.30.70.20">
    <property type="match status" value="1"/>
</dbReference>
<comment type="caution">
    <text evidence="11">The sequence shown here is derived from an EMBL/GenBank/DDBJ whole genome shotgun (WGS) entry which is preliminary data.</text>
</comment>
<dbReference type="InterPro" id="IPR036188">
    <property type="entry name" value="FAD/NAD-bd_sf"/>
</dbReference>
<keyword evidence="7" id="KW-0560">Oxidoreductase</keyword>
<name>A0A9W6FWV3_9BACT</name>
<keyword evidence="12" id="KW-1185">Reference proteome</keyword>
<sequence length="971" mass="105495">MMEKKSLKPTVGAVMVVGGGVAGVQSALDLAESGYYVYLLEKSPSVGGVMLQLDKTFPTNCLSSCRGCRAQHGGLAQLDETVPVNDCSTCIISPKLVESGRHANIELIPMVELESVEGEVGNFQVKVRRRLRNLDWTTAPPMASFGDEETVNLNVGAIILATGFRVFDPATYDVFGYGRYPNVITSLEFESIMNPYGPSRGRPCRPSDNQLPKKIAWLQCIGSRDLHEGAHGYCSSVCCMYAIKEALAAKDYSSDIDTTIFYMDMRTFGKEYEAYYNLARNELGVRFVRSRIHSIEPAGPGSDDLKLEYMDDKGEFHVENFDMVVLSVGLEAQKDVKELAGKLKIDLDESGFPIVGDFAPVETSRPGILACGAFAGPKDVPSSITEASASSAVSAALLAASRNTMVSEKSYPPEDPIIYERPRVGVFLYQCGSEQTGVLDAEAVRNYAKRLPNVVYVADTGLSCGVESQKAICDAIKDNQINRVVVAGCSPRTHEKFFQDTIRQAGLNKHLLEMANLLNQDSWVHSDDPVRATEKAKDLIGMAVAKAVLLEPFAEQEQKITQKALVVGGGVAGMVAAKTLAAQGYPVCLVEKSSQLGGYAGKLYKTWRGSAISPFVDELVKSVQENPQIDVRLSSSITHVEGNVGHFQSTIQNGGGEEVVEHGVAILATGGKEFIPNEYQFGKHPRIVTHQQLDQHFKAGEPTLKAIRSAVFIQCVGSREPDRPYCSRVCCTHSIESALELKRINPNCDVYVLYRDMRTYGDREKLYSEARKAGVLFVRFSLDNKPKVELVGGGLKVTVFDPILQKDVVLSPDLITLATAILPNDAQALSGFFKVPVNKDGFLCEAHLKMRPVDCSTDGVFLCGLAHYPKSLDESIVQAQAAASRAATFLAKENIHFHGAVAVTNQLMCSSCGTCVNICPYSAPKFNDKGKAEISPVLCRSCGLCVASCRSGAISLRGYEDAQIFAMIDSL</sequence>
<evidence type="ECO:0000256" key="9">
    <source>
        <dbReference type="ARBA" id="ARBA00023014"/>
    </source>
</evidence>
<evidence type="ECO:0000256" key="8">
    <source>
        <dbReference type="ARBA" id="ARBA00023004"/>
    </source>
</evidence>
<evidence type="ECO:0000256" key="4">
    <source>
        <dbReference type="ARBA" id="ARBA00022630"/>
    </source>
</evidence>
<feature type="domain" description="4Fe-4S ferredoxin-type" evidence="10">
    <location>
        <begin position="899"/>
        <end position="929"/>
    </location>
</feature>
<keyword evidence="5" id="KW-0479">Metal-binding</keyword>
<keyword evidence="8" id="KW-0408">Iron</keyword>
<evidence type="ECO:0000256" key="2">
    <source>
        <dbReference type="ARBA" id="ARBA00006561"/>
    </source>
</evidence>
<comment type="cofactor">
    <cofactor evidence="1">
        <name>FAD</name>
        <dbReference type="ChEBI" id="CHEBI:57692"/>
    </cofactor>
</comment>
<protein>
    <recommendedName>
        <fullName evidence="10">4Fe-4S ferredoxin-type domain-containing protein</fullName>
    </recommendedName>
</protein>
<dbReference type="Gene3D" id="3.50.50.60">
    <property type="entry name" value="FAD/NAD(P)-binding domain"/>
    <property type="match status" value="2"/>
</dbReference>
<dbReference type="GO" id="GO:0046872">
    <property type="term" value="F:metal ion binding"/>
    <property type="evidence" value="ECO:0007669"/>
    <property type="project" value="UniProtKB-KW"/>
</dbReference>
<keyword evidence="6" id="KW-0274">FAD</keyword>
<dbReference type="InterPro" id="IPR039650">
    <property type="entry name" value="HdrA-like"/>
</dbReference>
<evidence type="ECO:0000259" key="10">
    <source>
        <dbReference type="PROSITE" id="PS51379"/>
    </source>
</evidence>
<dbReference type="AlphaFoldDB" id="A0A9W6FWV3"/>
<organism evidence="11 12">
    <name type="scientific">Desulforhabdus amnigena</name>
    <dbReference type="NCBI Taxonomy" id="40218"/>
    <lineage>
        <taxon>Bacteria</taxon>
        <taxon>Pseudomonadati</taxon>
        <taxon>Thermodesulfobacteriota</taxon>
        <taxon>Syntrophobacteria</taxon>
        <taxon>Syntrophobacterales</taxon>
        <taxon>Syntrophobacteraceae</taxon>
        <taxon>Desulforhabdus</taxon>
    </lineage>
</organism>
<keyword evidence="3" id="KW-0004">4Fe-4S</keyword>
<evidence type="ECO:0000256" key="7">
    <source>
        <dbReference type="ARBA" id="ARBA00023002"/>
    </source>
</evidence>
<dbReference type="PANTHER" id="PTHR43498:SF1">
    <property type="entry name" value="COB--COM HETERODISULFIDE REDUCTASE IRON-SULFUR SUBUNIT A"/>
    <property type="match status" value="1"/>
</dbReference>
<dbReference type="InterPro" id="IPR040131">
    <property type="entry name" value="MnmG_N"/>
</dbReference>
<evidence type="ECO:0000256" key="3">
    <source>
        <dbReference type="ARBA" id="ARBA00022485"/>
    </source>
</evidence>
<dbReference type="PANTHER" id="PTHR43498">
    <property type="entry name" value="FERREDOXIN:COB-COM HETERODISULFIDE REDUCTASE SUBUNIT A"/>
    <property type="match status" value="1"/>
</dbReference>
<evidence type="ECO:0000256" key="5">
    <source>
        <dbReference type="ARBA" id="ARBA00022723"/>
    </source>
</evidence>
<evidence type="ECO:0000256" key="6">
    <source>
        <dbReference type="ARBA" id="ARBA00022827"/>
    </source>
</evidence>
<feature type="domain" description="4Fe-4S ferredoxin-type" evidence="10">
    <location>
        <begin position="930"/>
        <end position="959"/>
    </location>
</feature>
<dbReference type="Pfam" id="PF12838">
    <property type="entry name" value="Fer4_7"/>
    <property type="match status" value="1"/>
</dbReference>
<gene>
    <name evidence="11" type="ORF">DAMNIGENAA_37890</name>
</gene>